<dbReference type="InterPro" id="IPR000073">
    <property type="entry name" value="AB_hydrolase_1"/>
</dbReference>
<gene>
    <name evidence="3" type="ORF">F5983_11690</name>
</gene>
<sequence>MTFTVPEATRLDLDLDGRRLSFLDFGGPGRPLLALHGHFSEGRTFARLARELAPGWRVIAPDQRGHGESDRPSDYGRRGYLADALAVLDHLGLGPVVVLGHSLGGVNAYQLAAHHPDRVRALIVEDIGAVVEDDLSFCLSWPHRAPDREALVAGLGASARYLGDAIRPYDDGWGLAFRPEDMVASQRLLTGDHWDDWLATECPALLVHGVRSDTLSPGHAQAMADRRPHTRLVHLPTGHTAHETDPEGFAAAVRAFLGEL</sequence>
<evidence type="ECO:0000313" key="4">
    <source>
        <dbReference type="Proteomes" id="UP000326907"/>
    </source>
</evidence>
<protein>
    <submittedName>
        <fullName evidence="3">Alpha/beta hydrolase</fullName>
    </submittedName>
</protein>
<dbReference type="GO" id="GO:0016787">
    <property type="term" value="F:hydrolase activity"/>
    <property type="evidence" value="ECO:0007669"/>
    <property type="project" value="UniProtKB-KW"/>
</dbReference>
<organism evidence="3 4">
    <name type="scientific">Streptomyces arboris</name>
    <dbReference type="NCBI Taxonomy" id="2600619"/>
    <lineage>
        <taxon>Bacteria</taxon>
        <taxon>Bacillati</taxon>
        <taxon>Actinomycetota</taxon>
        <taxon>Actinomycetes</taxon>
        <taxon>Kitasatosporales</taxon>
        <taxon>Streptomycetaceae</taxon>
        <taxon>Streptomyces</taxon>
    </lineage>
</organism>
<dbReference type="SUPFAM" id="SSF53474">
    <property type="entry name" value="alpha/beta-Hydrolases"/>
    <property type="match status" value="1"/>
</dbReference>
<dbReference type="Gene3D" id="3.40.50.1820">
    <property type="entry name" value="alpha/beta hydrolase"/>
    <property type="match status" value="1"/>
</dbReference>
<reference evidence="3 4" key="1">
    <citation type="submission" date="2019-09" db="EMBL/GenBank/DDBJ databases">
        <authorList>
            <person name="Liu P."/>
        </authorList>
    </citation>
    <scope>NUCLEOTIDE SEQUENCE [LARGE SCALE GENOMIC DNA]</scope>
    <source>
        <strain evidence="3 4">TRM68085</strain>
    </source>
</reference>
<dbReference type="PANTHER" id="PTHR43798">
    <property type="entry name" value="MONOACYLGLYCEROL LIPASE"/>
    <property type="match status" value="1"/>
</dbReference>
<dbReference type="PANTHER" id="PTHR43798:SF31">
    <property type="entry name" value="AB HYDROLASE SUPERFAMILY PROTEIN YCLE"/>
    <property type="match status" value="1"/>
</dbReference>
<proteinExistence type="predicted"/>
<evidence type="ECO:0000256" key="1">
    <source>
        <dbReference type="ARBA" id="ARBA00022801"/>
    </source>
</evidence>
<dbReference type="AlphaFoldDB" id="A0A5N5EN33"/>
<dbReference type="PRINTS" id="PR00412">
    <property type="entry name" value="EPOXHYDRLASE"/>
</dbReference>
<evidence type="ECO:0000313" key="3">
    <source>
        <dbReference type="EMBL" id="KAB2592296.1"/>
    </source>
</evidence>
<dbReference type="InterPro" id="IPR029058">
    <property type="entry name" value="AB_hydrolase_fold"/>
</dbReference>
<dbReference type="RefSeq" id="WP_151510264.1">
    <property type="nucleotide sequence ID" value="NZ_JBMVCA010000026.1"/>
</dbReference>
<keyword evidence="4" id="KW-1185">Reference proteome</keyword>
<name>A0A5N5EN33_9ACTN</name>
<dbReference type="PRINTS" id="PR00111">
    <property type="entry name" value="ABHYDROLASE"/>
</dbReference>
<dbReference type="InterPro" id="IPR050266">
    <property type="entry name" value="AB_hydrolase_sf"/>
</dbReference>
<dbReference type="Pfam" id="PF00561">
    <property type="entry name" value="Abhydrolase_1"/>
    <property type="match status" value="1"/>
</dbReference>
<keyword evidence="1 3" id="KW-0378">Hydrolase</keyword>
<comment type="caution">
    <text evidence="3">The sequence shown here is derived from an EMBL/GenBank/DDBJ whole genome shotgun (WGS) entry which is preliminary data.</text>
</comment>
<feature type="domain" description="AB hydrolase-1" evidence="2">
    <location>
        <begin position="31"/>
        <end position="172"/>
    </location>
</feature>
<dbReference type="InterPro" id="IPR000639">
    <property type="entry name" value="Epox_hydrolase-like"/>
</dbReference>
<dbReference type="EMBL" id="VYUA01000008">
    <property type="protein sequence ID" value="KAB2592296.1"/>
    <property type="molecule type" value="Genomic_DNA"/>
</dbReference>
<dbReference type="GO" id="GO:0016020">
    <property type="term" value="C:membrane"/>
    <property type="evidence" value="ECO:0007669"/>
    <property type="project" value="TreeGrafter"/>
</dbReference>
<dbReference type="Proteomes" id="UP000326907">
    <property type="component" value="Unassembled WGS sequence"/>
</dbReference>
<accession>A0A5N5EN33</accession>
<evidence type="ECO:0000259" key="2">
    <source>
        <dbReference type="Pfam" id="PF00561"/>
    </source>
</evidence>